<keyword evidence="7 8" id="KW-0349">Heme</keyword>
<sequence>MDSFIAIEWPIQVRDGASLLLWASLAALPVWYLTTYLFSPLRRFPGPFLAGWTNLWRMHHARQGNYHLVIRKMHQKYGPVVRIAPNVLDLDYPELIKTIYNVKADYLKVKPLVPQFYHGSSAMSNGKIIYNLFSECQPGVHARQKRPISKHYSMTGVLPLEPHIDEMIQYLCQRLEENFIDGSSATSACALDEWIAYYTWDVVGKATFSQPIGYLQQGYDFDGTLGIANASMRYFTLVAQLPILDHLLDKNPIYRIGPPGFGNITNISIQHLTDRLQGKDSHYHDPSQPDFLDKFIEAKEKFPDVVDDMQIISYLMINMIAGADTTGVVLNAALYFSLKQPQVWTRLRAEIAPHTASDAPVVSYKTSKEYPYLNAVIREAMRCHPPVGMNLERYVPQGGLTLPNGQYVPTGSVVGLNPYIVSHNESVWGADVDMFRPERWLRDEARETEEEFQTRLRTMNHADLTFGGGSRVCIGKHLGLLEVYKVMATLVARYDISLVHPDREWKVHNEFFVRQSGIEVKLARRT</sequence>
<evidence type="ECO:0000313" key="10">
    <source>
        <dbReference type="EMBL" id="PKY09420.1"/>
    </source>
</evidence>
<evidence type="ECO:0000256" key="5">
    <source>
        <dbReference type="ARBA" id="ARBA00023004"/>
    </source>
</evidence>
<evidence type="ECO:0000256" key="2">
    <source>
        <dbReference type="ARBA" id="ARBA00010617"/>
    </source>
</evidence>
<protein>
    <submittedName>
        <fullName evidence="10">Cytochrome P450</fullName>
    </submittedName>
</protein>
<keyword evidence="5 7" id="KW-0408">Iron</keyword>
<feature type="binding site" description="axial binding residue" evidence="7">
    <location>
        <position position="473"/>
    </location>
    <ligand>
        <name>heme</name>
        <dbReference type="ChEBI" id="CHEBI:30413"/>
    </ligand>
    <ligandPart>
        <name>Fe</name>
        <dbReference type="ChEBI" id="CHEBI:18248"/>
    </ligandPart>
</feature>
<gene>
    <name evidence="10" type="ORF">P168DRAFT_263780</name>
</gene>
<dbReference type="SUPFAM" id="SSF48264">
    <property type="entry name" value="Cytochrome P450"/>
    <property type="match status" value="1"/>
</dbReference>
<dbReference type="CDD" id="cd11060">
    <property type="entry name" value="CYP57A1-like"/>
    <property type="match status" value="1"/>
</dbReference>
<evidence type="ECO:0000256" key="4">
    <source>
        <dbReference type="ARBA" id="ARBA00023002"/>
    </source>
</evidence>
<dbReference type="InterPro" id="IPR002401">
    <property type="entry name" value="Cyt_P450_E_grp-I"/>
</dbReference>
<proteinExistence type="inferred from homology"/>
<dbReference type="PROSITE" id="PS00086">
    <property type="entry name" value="CYTOCHROME_P450"/>
    <property type="match status" value="1"/>
</dbReference>
<dbReference type="VEuPathDB" id="FungiDB:P168DRAFT_263780"/>
<dbReference type="PANTHER" id="PTHR24305:SF232">
    <property type="entry name" value="P450, PUTATIVE (EUROFUNG)-RELATED"/>
    <property type="match status" value="1"/>
</dbReference>
<dbReference type="EMBL" id="MSFM01000001">
    <property type="protein sequence ID" value="PKY09420.1"/>
    <property type="molecule type" value="Genomic_DNA"/>
</dbReference>
<dbReference type="Proteomes" id="UP000234254">
    <property type="component" value="Unassembled WGS sequence"/>
</dbReference>
<keyword evidence="9" id="KW-1133">Transmembrane helix</keyword>
<keyword evidence="3 7" id="KW-0479">Metal-binding</keyword>
<comment type="similarity">
    <text evidence="2 8">Belongs to the cytochrome P450 family.</text>
</comment>
<keyword evidence="6 8" id="KW-0503">Monooxygenase</keyword>
<evidence type="ECO:0000313" key="11">
    <source>
        <dbReference type="Proteomes" id="UP000234254"/>
    </source>
</evidence>
<dbReference type="PRINTS" id="PR00385">
    <property type="entry name" value="P450"/>
</dbReference>
<evidence type="ECO:0000256" key="8">
    <source>
        <dbReference type="RuleBase" id="RU000461"/>
    </source>
</evidence>
<organism evidence="10 11">
    <name type="scientific">Aspergillus campestris (strain IBT 28561)</name>
    <dbReference type="NCBI Taxonomy" id="1392248"/>
    <lineage>
        <taxon>Eukaryota</taxon>
        <taxon>Fungi</taxon>
        <taxon>Dikarya</taxon>
        <taxon>Ascomycota</taxon>
        <taxon>Pezizomycotina</taxon>
        <taxon>Eurotiomycetes</taxon>
        <taxon>Eurotiomycetidae</taxon>
        <taxon>Eurotiales</taxon>
        <taxon>Aspergillaceae</taxon>
        <taxon>Aspergillus</taxon>
        <taxon>Aspergillus subgen. Circumdati</taxon>
    </lineage>
</organism>
<dbReference type="GO" id="GO:0005506">
    <property type="term" value="F:iron ion binding"/>
    <property type="evidence" value="ECO:0007669"/>
    <property type="project" value="InterPro"/>
</dbReference>
<dbReference type="RefSeq" id="XP_024698014.1">
    <property type="nucleotide sequence ID" value="XM_024834822.1"/>
</dbReference>
<keyword evidence="9" id="KW-0812">Transmembrane</keyword>
<dbReference type="InterPro" id="IPR017972">
    <property type="entry name" value="Cyt_P450_CS"/>
</dbReference>
<dbReference type="PRINTS" id="PR00463">
    <property type="entry name" value="EP450I"/>
</dbReference>
<evidence type="ECO:0000256" key="7">
    <source>
        <dbReference type="PIRSR" id="PIRSR602401-1"/>
    </source>
</evidence>
<keyword evidence="4 8" id="KW-0560">Oxidoreductase</keyword>
<accession>A0A2I1DHS9</accession>
<evidence type="ECO:0000256" key="3">
    <source>
        <dbReference type="ARBA" id="ARBA00022723"/>
    </source>
</evidence>
<dbReference type="GO" id="GO:0004497">
    <property type="term" value="F:monooxygenase activity"/>
    <property type="evidence" value="ECO:0007669"/>
    <property type="project" value="UniProtKB-KW"/>
</dbReference>
<evidence type="ECO:0000256" key="9">
    <source>
        <dbReference type="SAM" id="Phobius"/>
    </source>
</evidence>
<dbReference type="InterPro" id="IPR036396">
    <property type="entry name" value="Cyt_P450_sf"/>
</dbReference>
<dbReference type="InterPro" id="IPR050121">
    <property type="entry name" value="Cytochrome_P450_monoxygenase"/>
</dbReference>
<dbReference type="OrthoDB" id="3934656at2759"/>
<evidence type="ECO:0000256" key="6">
    <source>
        <dbReference type="ARBA" id="ARBA00023033"/>
    </source>
</evidence>
<dbReference type="Gene3D" id="1.10.630.10">
    <property type="entry name" value="Cytochrome P450"/>
    <property type="match status" value="1"/>
</dbReference>
<dbReference type="Pfam" id="PF00067">
    <property type="entry name" value="p450"/>
    <property type="match status" value="1"/>
</dbReference>
<dbReference type="GO" id="GO:0016705">
    <property type="term" value="F:oxidoreductase activity, acting on paired donors, with incorporation or reduction of molecular oxygen"/>
    <property type="evidence" value="ECO:0007669"/>
    <property type="project" value="InterPro"/>
</dbReference>
<dbReference type="GO" id="GO:0020037">
    <property type="term" value="F:heme binding"/>
    <property type="evidence" value="ECO:0007669"/>
    <property type="project" value="InterPro"/>
</dbReference>
<dbReference type="GeneID" id="36542346"/>
<keyword evidence="9" id="KW-0472">Membrane</keyword>
<reference evidence="10" key="1">
    <citation type="submission" date="2016-12" db="EMBL/GenBank/DDBJ databases">
        <title>The genomes of Aspergillus section Nigri reveals drivers in fungal speciation.</title>
        <authorList>
            <consortium name="DOE Joint Genome Institute"/>
            <person name="Vesth T.C."/>
            <person name="Nybo J."/>
            <person name="Theobald S."/>
            <person name="Brandl J."/>
            <person name="Frisvad J.C."/>
            <person name="Nielsen K.F."/>
            <person name="Lyhne E.K."/>
            <person name="Kogle M.E."/>
            <person name="Kuo A."/>
            <person name="Riley R."/>
            <person name="Clum A."/>
            <person name="Nolan M."/>
            <person name="Lipzen A."/>
            <person name="Salamov A."/>
            <person name="Henrissat B."/>
            <person name="Wiebenga A."/>
            <person name="De vries R.P."/>
            <person name="Grigoriev I.V."/>
            <person name="Mortensen U.H."/>
            <person name="Andersen M.R."/>
            <person name="Baker S.E."/>
        </authorList>
    </citation>
    <scope>NUCLEOTIDE SEQUENCE</scope>
    <source>
        <strain evidence="10">IBT 28561</strain>
    </source>
</reference>
<comment type="caution">
    <text evidence="10">The sequence shown here is derived from an EMBL/GenBank/DDBJ whole genome shotgun (WGS) entry which is preliminary data.</text>
</comment>
<dbReference type="PANTHER" id="PTHR24305">
    <property type="entry name" value="CYTOCHROME P450"/>
    <property type="match status" value="1"/>
</dbReference>
<comment type="cofactor">
    <cofactor evidence="1 7">
        <name>heme</name>
        <dbReference type="ChEBI" id="CHEBI:30413"/>
    </cofactor>
</comment>
<evidence type="ECO:0000256" key="1">
    <source>
        <dbReference type="ARBA" id="ARBA00001971"/>
    </source>
</evidence>
<feature type="transmembrane region" description="Helical" evidence="9">
    <location>
        <begin position="19"/>
        <end position="38"/>
    </location>
</feature>
<dbReference type="InterPro" id="IPR001128">
    <property type="entry name" value="Cyt_P450"/>
</dbReference>
<name>A0A2I1DHS9_ASPC2</name>
<keyword evidence="11" id="KW-1185">Reference proteome</keyword>
<dbReference type="AlphaFoldDB" id="A0A2I1DHS9"/>